<evidence type="ECO:0000256" key="1">
    <source>
        <dbReference type="ARBA" id="ARBA00004776"/>
    </source>
</evidence>
<dbReference type="InterPro" id="IPR029044">
    <property type="entry name" value="Nucleotide-diphossugar_trans"/>
</dbReference>
<keyword evidence="4 6" id="KW-0808">Transferase</keyword>
<dbReference type="AlphaFoldDB" id="E6MFD5"/>
<dbReference type="HOGENOM" id="CLU_023845_9_1_9"/>
<keyword evidence="3 6" id="KW-0328">Glycosyltransferase</keyword>
<dbReference type="PANTHER" id="PTHR43179:SF12">
    <property type="entry name" value="GALACTOFURANOSYLTRANSFERASE GLFT2"/>
    <property type="match status" value="1"/>
</dbReference>
<dbReference type="GO" id="GO:0016757">
    <property type="term" value="F:glycosyltransferase activity"/>
    <property type="evidence" value="ECO:0007669"/>
    <property type="project" value="UniProtKB-KW"/>
</dbReference>
<reference evidence="6 7" key="1">
    <citation type="submission" date="2010-12" db="EMBL/GenBank/DDBJ databases">
        <authorList>
            <person name="Muzny D."/>
            <person name="Qin X."/>
            <person name="Deng J."/>
            <person name="Jiang H."/>
            <person name="Liu Y."/>
            <person name="Qu J."/>
            <person name="Song X.-Z."/>
            <person name="Zhang L."/>
            <person name="Thornton R."/>
            <person name="Coyle M."/>
            <person name="Francisco L."/>
            <person name="Jackson L."/>
            <person name="Javaid M."/>
            <person name="Korchina V."/>
            <person name="Kovar C."/>
            <person name="Mata R."/>
            <person name="Mathew T."/>
            <person name="Ngo R."/>
            <person name="Nguyen L."/>
            <person name="Nguyen N."/>
            <person name="Okwuonu G."/>
            <person name="Ongeri F."/>
            <person name="Pham C."/>
            <person name="Simmons D."/>
            <person name="Wilczek-Boney K."/>
            <person name="Hale W."/>
            <person name="Jakkamsetti A."/>
            <person name="Pham P."/>
            <person name="Ruth R."/>
            <person name="San Lucas F."/>
            <person name="Warren J."/>
            <person name="Zhang J."/>
            <person name="Zhao Z."/>
            <person name="Zhou C."/>
            <person name="Zhu D."/>
            <person name="Lee S."/>
            <person name="Bess C."/>
            <person name="Blankenburg K."/>
            <person name="Forbes L."/>
            <person name="Fu Q."/>
            <person name="Gubbala S."/>
            <person name="Hirani K."/>
            <person name="Jayaseelan J.C."/>
            <person name="Lara F."/>
            <person name="Munidasa M."/>
            <person name="Palculict T."/>
            <person name="Patil S."/>
            <person name="Pu L.-L."/>
            <person name="Saada N."/>
            <person name="Tang L."/>
            <person name="Weissenberger G."/>
            <person name="Zhu Y."/>
            <person name="Hemphill L."/>
            <person name="Shang Y."/>
            <person name="Youmans B."/>
            <person name="Ayvaz T."/>
            <person name="Ross M."/>
            <person name="Santibanez J."/>
            <person name="Aqrawi P."/>
            <person name="Gross S."/>
            <person name="Joshi V."/>
            <person name="Fowler G."/>
            <person name="Nazareth L."/>
            <person name="Reid J."/>
            <person name="Worley K."/>
            <person name="Petrosino J."/>
            <person name="Highlander S."/>
            <person name="Gibbs R."/>
        </authorList>
    </citation>
    <scope>NUCLEOTIDE SEQUENCE [LARGE SCALE GENOMIC DNA]</scope>
    <source>
        <strain evidence="6 7">ATCC 23263</strain>
    </source>
</reference>
<feature type="domain" description="Glycosyltransferase 2-like" evidence="5">
    <location>
        <begin position="7"/>
        <end position="129"/>
    </location>
</feature>
<dbReference type="PANTHER" id="PTHR43179">
    <property type="entry name" value="RHAMNOSYLTRANSFERASE WBBL"/>
    <property type="match status" value="1"/>
</dbReference>
<dbReference type="CDD" id="cd02526">
    <property type="entry name" value="GT2_RfbF_like"/>
    <property type="match status" value="1"/>
</dbReference>
<evidence type="ECO:0000256" key="4">
    <source>
        <dbReference type="ARBA" id="ARBA00022679"/>
    </source>
</evidence>
<keyword evidence="7" id="KW-1185">Reference proteome</keyword>
<dbReference type="RefSeq" id="WP_006598142.1">
    <property type="nucleotide sequence ID" value="NZ_GL622359.1"/>
</dbReference>
<protein>
    <submittedName>
        <fullName evidence="6">Glycosyltransferase, group 2 family protein</fullName>
        <ecNumber evidence="6">2.4.-.-</ecNumber>
    </submittedName>
</protein>
<name>E6MFD5_9FIRM</name>
<dbReference type="InterPro" id="IPR001173">
    <property type="entry name" value="Glyco_trans_2-like"/>
</dbReference>
<proteinExistence type="inferred from homology"/>
<dbReference type="STRING" id="887929.HMP0721_0718"/>
<dbReference type="Pfam" id="PF00535">
    <property type="entry name" value="Glycos_transf_2"/>
    <property type="match status" value="1"/>
</dbReference>
<dbReference type="eggNOG" id="COG1216">
    <property type="taxonomic scope" value="Bacteria"/>
</dbReference>
<evidence type="ECO:0000313" key="7">
    <source>
        <dbReference type="Proteomes" id="UP000004754"/>
    </source>
</evidence>
<comment type="pathway">
    <text evidence="1">Cell wall biogenesis; cell wall polysaccharide biosynthesis.</text>
</comment>
<dbReference type="EC" id="2.4.-.-" evidence="6"/>
<organism evidence="6 7">
    <name type="scientific">Pseudoramibacter alactolyticus ATCC 23263</name>
    <dbReference type="NCBI Taxonomy" id="887929"/>
    <lineage>
        <taxon>Bacteria</taxon>
        <taxon>Bacillati</taxon>
        <taxon>Bacillota</taxon>
        <taxon>Clostridia</taxon>
        <taxon>Eubacteriales</taxon>
        <taxon>Eubacteriaceae</taxon>
        <taxon>Pseudoramibacter</taxon>
    </lineage>
</organism>
<sequence length="283" mass="32044">MKIGAGIVTYQPDMDRLRENLNAVVGQVDFVVCVDNGSKNIAALKTFLDASTDTQKVTLIENRENLGIAKALNQIMAAGQHAGAGWMLTLDQDSVAAADLITAYRPYMDNDQIGMMTCIIQDRNAGIMVPFKSGDAPYETETRIITSGCLTNVAAWQHCGGFDEKLFIDYVDIDLCQTMIEHGYRTIRVNHVGLLHELGQSRKVRFLGREWDVFNHSSFRKYYIVRNNLYFIRKHARNGLVNKRKEYKGLLLYAILVCLYEPNRRANIKAMLRGVRDARKMSL</sequence>
<comment type="similarity">
    <text evidence="2">Belongs to the glycosyltransferase 2 family.</text>
</comment>
<evidence type="ECO:0000313" key="6">
    <source>
        <dbReference type="EMBL" id="EFV02295.1"/>
    </source>
</evidence>
<gene>
    <name evidence="6" type="ORF">HMP0721_0718</name>
</gene>
<evidence type="ECO:0000256" key="2">
    <source>
        <dbReference type="ARBA" id="ARBA00006739"/>
    </source>
</evidence>
<comment type="caution">
    <text evidence="6">The sequence shown here is derived from an EMBL/GenBank/DDBJ whole genome shotgun (WGS) entry which is preliminary data.</text>
</comment>
<dbReference type="OrthoDB" id="9771846at2"/>
<accession>E6MFD5</accession>
<dbReference type="SUPFAM" id="SSF53448">
    <property type="entry name" value="Nucleotide-diphospho-sugar transferases"/>
    <property type="match status" value="1"/>
</dbReference>
<evidence type="ECO:0000259" key="5">
    <source>
        <dbReference type="Pfam" id="PF00535"/>
    </source>
</evidence>
<dbReference type="Proteomes" id="UP000004754">
    <property type="component" value="Unassembled WGS sequence"/>
</dbReference>
<dbReference type="Gene3D" id="3.90.550.10">
    <property type="entry name" value="Spore Coat Polysaccharide Biosynthesis Protein SpsA, Chain A"/>
    <property type="match status" value="1"/>
</dbReference>
<dbReference type="EMBL" id="AEQN01000011">
    <property type="protein sequence ID" value="EFV02295.1"/>
    <property type="molecule type" value="Genomic_DNA"/>
</dbReference>
<evidence type="ECO:0000256" key="3">
    <source>
        <dbReference type="ARBA" id="ARBA00022676"/>
    </source>
</evidence>